<dbReference type="Pfam" id="PF00512">
    <property type="entry name" value="HisKA"/>
    <property type="match status" value="1"/>
</dbReference>
<keyword evidence="7" id="KW-0067">ATP-binding</keyword>
<keyword evidence="3" id="KW-0597">Phosphoprotein</keyword>
<dbReference type="InterPro" id="IPR003594">
    <property type="entry name" value="HATPase_dom"/>
</dbReference>
<evidence type="ECO:0000256" key="1">
    <source>
        <dbReference type="ARBA" id="ARBA00000085"/>
    </source>
</evidence>
<evidence type="ECO:0000256" key="9">
    <source>
        <dbReference type="SAM" id="Coils"/>
    </source>
</evidence>
<keyword evidence="13" id="KW-1185">Reference proteome</keyword>
<keyword evidence="10" id="KW-0472">Membrane</keyword>
<dbReference type="CDD" id="cd00082">
    <property type="entry name" value="HisKA"/>
    <property type="match status" value="1"/>
</dbReference>
<dbReference type="PROSITE" id="PS50109">
    <property type="entry name" value="HIS_KIN"/>
    <property type="match status" value="1"/>
</dbReference>
<feature type="transmembrane region" description="Helical" evidence="10">
    <location>
        <begin position="134"/>
        <end position="153"/>
    </location>
</feature>
<sequence>MWKTMMLQLFISLLPAVAYQMWNDRAERNDKTGARFIGLVSAAAMALCMVMAHHSVEGYQFDFRHIPYVIGSLYGGAWSLAFLTVVYVAFRLPFIETGTDYIVFGLFIVIFGLLLLLSIRPFQFARRSDKNKIVMVLFTVVELFFGSSILSHASGDGSDSLQHRLLLFLILSALSYFMIWCSVHIIESIKEKQLLQLQLKQLSEKYRAEVQKLQQFIDETPIGVVLTNIEGKITHINEVALDLFAGPDNKKCTREMRGSPYVELFDSVRDEPCLNMLGKALEGRRSSVELVETEGRVLVKTAFSLHDSERTGLQSITGAALIVHDITELRYLRAELDRMDRLSLVGQMAASITHEIRNPMAVIRGFVQLLKERSGQDMQDYFRIIMDELDRANAIINDFLSLAQNRLIDKNLLSLNNLLMEMLPLITADANLRGLAVECRLEPNLPELFLNDKEIKQLILNLARNGLEAMADGDGALQLSTYTSAEMVQLRVQDAGVGISQEKMERLFEPFFTTKTKGTGLGLPVCLSIAERHHGRIDVESEEGKGTTFIVKFKLDQSMAEASAASERSLAEG</sequence>
<dbReference type="Gene3D" id="3.30.565.10">
    <property type="entry name" value="Histidine kinase-like ATPase, C-terminal domain"/>
    <property type="match status" value="1"/>
</dbReference>
<evidence type="ECO:0000256" key="2">
    <source>
        <dbReference type="ARBA" id="ARBA00012438"/>
    </source>
</evidence>
<dbReference type="OrthoDB" id="9759607at2"/>
<dbReference type="Gene3D" id="1.10.287.130">
    <property type="match status" value="1"/>
</dbReference>
<evidence type="ECO:0000256" key="10">
    <source>
        <dbReference type="SAM" id="Phobius"/>
    </source>
</evidence>
<dbReference type="PANTHER" id="PTHR43065">
    <property type="entry name" value="SENSOR HISTIDINE KINASE"/>
    <property type="match status" value="1"/>
</dbReference>
<dbReference type="SUPFAM" id="SSF55874">
    <property type="entry name" value="ATPase domain of HSP90 chaperone/DNA topoisomerase II/histidine kinase"/>
    <property type="match status" value="1"/>
</dbReference>
<evidence type="ECO:0000256" key="5">
    <source>
        <dbReference type="ARBA" id="ARBA00022741"/>
    </source>
</evidence>
<keyword evidence="8" id="KW-0902">Two-component regulatory system</keyword>
<reference evidence="12 13" key="1">
    <citation type="submission" date="2010-07" db="EMBL/GenBank/DDBJ databases">
        <title>The draft genome of Paenibacillus curdlanolyticus YK9.</title>
        <authorList>
            <consortium name="US DOE Joint Genome Institute (JGI-PGF)"/>
            <person name="Lucas S."/>
            <person name="Copeland A."/>
            <person name="Lapidus A."/>
            <person name="Cheng J.-F."/>
            <person name="Bruce D."/>
            <person name="Goodwin L."/>
            <person name="Pitluck S."/>
            <person name="Land M.L."/>
            <person name="Hauser L."/>
            <person name="Chang Y.-J."/>
            <person name="Jeffries C."/>
            <person name="Anderson I.J."/>
            <person name="Johnson E."/>
            <person name="Loganathan U."/>
            <person name="Mulhopadhyay B."/>
            <person name="Kyrpides N."/>
            <person name="Woyke T.J."/>
        </authorList>
    </citation>
    <scope>NUCLEOTIDE SEQUENCE [LARGE SCALE GENOMIC DNA]</scope>
    <source>
        <strain evidence="12 13">YK9</strain>
    </source>
</reference>
<evidence type="ECO:0000259" key="11">
    <source>
        <dbReference type="PROSITE" id="PS50109"/>
    </source>
</evidence>
<feature type="transmembrane region" description="Helical" evidence="10">
    <location>
        <begin position="34"/>
        <end position="56"/>
    </location>
</feature>
<keyword evidence="10" id="KW-0812">Transmembrane</keyword>
<keyword evidence="10" id="KW-1133">Transmembrane helix</keyword>
<dbReference type="Proteomes" id="UP000005387">
    <property type="component" value="Unassembled WGS sequence"/>
</dbReference>
<dbReference type="PANTHER" id="PTHR43065:SF46">
    <property type="entry name" value="C4-DICARBOXYLATE TRANSPORT SENSOR PROTEIN DCTB"/>
    <property type="match status" value="1"/>
</dbReference>
<dbReference type="STRING" id="717606.PaecuDRAFT_1608"/>
<keyword evidence="6 12" id="KW-0418">Kinase</keyword>
<dbReference type="SUPFAM" id="SSF55785">
    <property type="entry name" value="PYP-like sensor domain (PAS domain)"/>
    <property type="match status" value="1"/>
</dbReference>
<feature type="transmembrane region" description="Helical" evidence="10">
    <location>
        <begin position="68"/>
        <end position="90"/>
    </location>
</feature>
<dbReference type="InterPro" id="IPR035965">
    <property type="entry name" value="PAS-like_dom_sf"/>
</dbReference>
<protein>
    <recommendedName>
        <fullName evidence="2">histidine kinase</fullName>
        <ecNumber evidence="2">2.7.13.3</ecNumber>
    </recommendedName>
</protein>
<dbReference type="InterPro" id="IPR004358">
    <property type="entry name" value="Sig_transdc_His_kin-like_C"/>
</dbReference>
<keyword evidence="9" id="KW-0175">Coiled coil</keyword>
<keyword evidence="5" id="KW-0547">Nucleotide-binding</keyword>
<accession>E0I7I4</accession>
<dbReference type="InterPro" id="IPR003661">
    <property type="entry name" value="HisK_dim/P_dom"/>
</dbReference>
<keyword evidence="4" id="KW-0808">Transferase</keyword>
<evidence type="ECO:0000256" key="4">
    <source>
        <dbReference type="ARBA" id="ARBA00022679"/>
    </source>
</evidence>
<dbReference type="EC" id="2.7.13.3" evidence="2"/>
<evidence type="ECO:0000256" key="6">
    <source>
        <dbReference type="ARBA" id="ARBA00022777"/>
    </source>
</evidence>
<name>E0I7I4_9BACL</name>
<dbReference type="SMART" id="SM00387">
    <property type="entry name" value="HATPase_c"/>
    <property type="match status" value="1"/>
</dbReference>
<dbReference type="InterPro" id="IPR005467">
    <property type="entry name" value="His_kinase_dom"/>
</dbReference>
<dbReference type="EMBL" id="AEDD01000003">
    <property type="protein sequence ID" value="EFM12000.1"/>
    <property type="molecule type" value="Genomic_DNA"/>
</dbReference>
<gene>
    <name evidence="12" type="ORF">PaecuDRAFT_1608</name>
</gene>
<evidence type="ECO:0000256" key="3">
    <source>
        <dbReference type="ARBA" id="ARBA00022553"/>
    </source>
</evidence>
<feature type="coiled-coil region" evidence="9">
    <location>
        <begin position="185"/>
        <end position="219"/>
    </location>
</feature>
<dbReference type="SMART" id="SM00388">
    <property type="entry name" value="HisKA"/>
    <property type="match status" value="1"/>
</dbReference>
<feature type="transmembrane region" description="Helical" evidence="10">
    <location>
        <begin position="102"/>
        <end position="122"/>
    </location>
</feature>
<dbReference type="SUPFAM" id="SSF47384">
    <property type="entry name" value="Homodimeric domain of signal transducing histidine kinase"/>
    <property type="match status" value="1"/>
</dbReference>
<dbReference type="AlphaFoldDB" id="E0I7I4"/>
<dbReference type="GO" id="GO:0005524">
    <property type="term" value="F:ATP binding"/>
    <property type="evidence" value="ECO:0007669"/>
    <property type="project" value="UniProtKB-KW"/>
</dbReference>
<dbReference type="eggNOG" id="COG3852">
    <property type="taxonomic scope" value="Bacteria"/>
</dbReference>
<evidence type="ECO:0000256" key="7">
    <source>
        <dbReference type="ARBA" id="ARBA00022840"/>
    </source>
</evidence>
<feature type="transmembrane region" description="Helical" evidence="10">
    <location>
        <begin position="165"/>
        <end position="186"/>
    </location>
</feature>
<organism evidence="12 13">
    <name type="scientific">Paenibacillus curdlanolyticus YK9</name>
    <dbReference type="NCBI Taxonomy" id="717606"/>
    <lineage>
        <taxon>Bacteria</taxon>
        <taxon>Bacillati</taxon>
        <taxon>Bacillota</taxon>
        <taxon>Bacilli</taxon>
        <taxon>Bacillales</taxon>
        <taxon>Paenibacillaceae</taxon>
        <taxon>Paenibacillus</taxon>
    </lineage>
</organism>
<dbReference type="PRINTS" id="PR00344">
    <property type="entry name" value="BCTRLSENSOR"/>
</dbReference>
<evidence type="ECO:0000313" key="13">
    <source>
        <dbReference type="Proteomes" id="UP000005387"/>
    </source>
</evidence>
<dbReference type="InterPro" id="IPR036097">
    <property type="entry name" value="HisK_dim/P_sf"/>
</dbReference>
<evidence type="ECO:0000313" key="12">
    <source>
        <dbReference type="EMBL" id="EFM12000.1"/>
    </source>
</evidence>
<dbReference type="RefSeq" id="WP_006037619.1">
    <property type="nucleotide sequence ID" value="NZ_AEDD01000003.1"/>
</dbReference>
<evidence type="ECO:0000256" key="8">
    <source>
        <dbReference type="ARBA" id="ARBA00023012"/>
    </source>
</evidence>
<dbReference type="GO" id="GO:0000155">
    <property type="term" value="F:phosphorelay sensor kinase activity"/>
    <property type="evidence" value="ECO:0007669"/>
    <property type="project" value="InterPro"/>
</dbReference>
<dbReference type="InterPro" id="IPR036890">
    <property type="entry name" value="HATPase_C_sf"/>
</dbReference>
<proteinExistence type="predicted"/>
<comment type="catalytic activity">
    <reaction evidence="1">
        <text>ATP + protein L-histidine = ADP + protein N-phospho-L-histidine.</text>
        <dbReference type="EC" id="2.7.13.3"/>
    </reaction>
</comment>
<dbReference type="Pfam" id="PF02518">
    <property type="entry name" value="HATPase_c"/>
    <property type="match status" value="1"/>
</dbReference>
<feature type="domain" description="Histidine kinase" evidence="11">
    <location>
        <begin position="351"/>
        <end position="557"/>
    </location>
</feature>
<dbReference type="Gene3D" id="3.30.450.20">
    <property type="entry name" value="PAS domain"/>
    <property type="match status" value="1"/>
</dbReference>